<name>Q1YR71_9GAMM</name>
<dbReference type="HOGENOM" id="CLU_2787907_0_0_6"/>
<sequence length="68" mass="7821">MEGDNKEKQVGENTYKTVQETYQTNKTKDLNLYYGNSFYSDCLADKCAAEIDNSHPENYYLLSYCISG</sequence>
<evidence type="ECO:0000313" key="1">
    <source>
        <dbReference type="EMBL" id="EAS46737.1"/>
    </source>
</evidence>
<comment type="caution">
    <text evidence="1">The sequence shown here is derived from an EMBL/GenBank/DDBJ whole genome shotgun (WGS) entry which is preliminary data.</text>
</comment>
<proteinExistence type="predicted"/>
<dbReference type="AlphaFoldDB" id="Q1YR71"/>
<evidence type="ECO:0000313" key="2">
    <source>
        <dbReference type="Proteomes" id="UP000005555"/>
    </source>
</evidence>
<dbReference type="Proteomes" id="UP000005555">
    <property type="component" value="Unassembled WGS sequence"/>
</dbReference>
<gene>
    <name evidence="1" type="ORF">GB2207_03834</name>
</gene>
<organism evidence="1 2">
    <name type="scientific">gamma proteobacterium HTCC2207</name>
    <dbReference type="NCBI Taxonomy" id="314287"/>
    <lineage>
        <taxon>Bacteria</taxon>
        <taxon>Pseudomonadati</taxon>
        <taxon>Pseudomonadota</taxon>
        <taxon>Gammaproteobacteria</taxon>
        <taxon>Cellvibrionales</taxon>
        <taxon>Porticoccaceae</taxon>
        <taxon>SAR92 clade</taxon>
    </lineage>
</organism>
<keyword evidence="2" id="KW-1185">Reference proteome</keyword>
<accession>Q1YR71</accession>
<dbReference type="EMBL" id="AAPI01000005">
    <property type="protein sequence ID" value="EAS46737.1"/>
    <property type="molecule type" value="Genomic_DNA"/>
</dbReference>
<reference evidence="1 2" key="1">
    <citation type="submission" date="2006-03" db="EMBL/GenBank/DDBJ databases">
        <authorList>
            <person name="Giovannoni S.J."/>
            <person name="Cho J.-C."/>
            <person name="Ferriera S."/>
            <person name="Johnson J."/>
            <person name="Kravitz S."/>
            <person name="Halpern A."/>
            <person name="Remington K."/>
            <person name="Beeson K."/>
            <person name="Tran B."/>
            <person name="Rogers Y.-H."/>
            <person name="Friedman R."/>
            <person name="Venter J.C."/>
        </authorList>
    </citation>
    <scope>NUCLEOTIDE SEQUENCE [LARGE SCALE GENOMIC DNA]</scope>
    <source>
        <strain evidence="1 2">HTCC2207</strain>
    </source>
</reference>
<protein>
    <submittedName>
        <fullName evidence="1">Uncharacterized protein</fullName>
    </submittedName>
</protein>